<dbReference type="GO" id="GO:0005886">
    <property type="term" value="C:plasma membrane"/>
    <property type="evidence" value="ECO:0007669"/>
    <property type="project" value="UniProtKB-SubCell"/>
</dbReference>
<feature type="domain" description="ABC transmembrane type-1" evidence="8">
    <location>
        <begin position="74"/>
        <end position="263"/>
    </location>
</feature>
<gene>
    <name evidence="9" type="primary">gsiD_1</name>
    <name evidence="9" type="ORF">ACWI_13000</name>
</gene>
<dbReference type="RefSeq" id="WP_070370631.1">
    <property type="nucleotide sequence ID" value="NZ_JAYFRG010000024.1"/>
</dbReference>
<dbReference type="GO" id="GO:0055085">
    <property type="term" value="P:transmembrane transport"/>
    <property type="evidence" value="ECO:0007669"/>
    <property type="project" value="InterPro"/>
</dbReference>
<dbReference type="InterPro" id="IPR053474">
    <property type="entry name" value="Staphylopine_ABC_permease"/>
</dbReference>
<dbReference type="InterPro" id="IPR025966">
    <property type="entry name" value="OppC_N"/>
</dbReference>
<dbReference type="STRING" id="52694.ACWI_13000"/>
<feature type="transmembrane region" description="Helical" evidence="7">
    <location>
        <begin position="245"/>
        <end position="263"/>
    </location>
</feature>
<evidence type="ECO:0000256" key="2">
    <source>
        <dbReference type="ARBA" id="ARBA00022448"/>
    </source>
</evidence>
<dbReference type="Pfam" id="PF12911">
    <property type="entry name" value="OppC_N"/>
    <property type="match status" value="1"/>
</dbReference>
<dbReference type="InterPro" id="IPR000515">
    <property type="entry name" value="MetI-like"/>
</dbReference>
<keyword evidence="6 7" id="KW-0472">Membrane</keyword>
<evidence type="ECO:0000256" key="6">
    <source>
        <dbReference type="ARBA" id="ARBA00023136"/>
    </source>
</evidence>
<reference evidence="9 10" key="1">
    <citation type="submission" date="2015-09" db="EMBL/GenBank/DDBJ databases">
        <title>Genome sequence of Acetobacterium wieringae DSM 1911.</title>
        <authorList>
            <person name="Poehlein A."/>
            <person name="Bengelsdorf F.R."/>
            <person name="Schiel-Bengelsdorf B."/>
            <person name="Duerre P."/>
            <person name="Daniel R."/>
        </authorList>
    </citation>
    <scope>NUCLEOTIDE SEQUENCE [LARGE SCALE GENOMIC DNA]</scope>
    <source>
        <strain evidence="9 10">DSM 1911</strain>
    </source>
</reference>
<dbReference type="CDD" id="cd06261">
    <property type="entry name" value="TM_PBP2"/>
    <property type="match status" value="1"/>
</dbReference>
<feature type="transmembrane region" description="Helical" evidence="7">
    <location>
        <begin position="78"/>
        <end position="103"/>
    </location>
</feature>
<dbReference type="AlphaFoldDB" id="A0A1F2PIM2"/>
<dbReference type="PANTHER" id="PTHR43386">
    <property type="entry name" value="OLIGOPEPTIDE TRANSPORT SYSTEM PERMEASE PROTEIN APPC"/>
    <property type="match status" value="1"/>
</dbReference>
<sequence length="297" mass="32324">MVGFFKRFRNDTLAMSVSFFLGTVILLAVLAPLVAPYDPTAQNIINKFQGPSLAHWFGTDQLGRDVFSRILYGGRVTILVSLMTMAVTILIGTVLGVLAGYFRGRLDDVIMRICDIMLSFPSEVLILAIVGILGTGIANIVLATVIAKWAWYVRMIRAIIIQFMDSNYIRFAKVSGCSTGHIIRKHLLVGALGEIAVLATLDTAGTILNISALSFLGLGVQPPTAEWGMMLNEAKNVMTTNPGQMLAPGVAIFMVVAAFNFLGDSIQEAMNPKIDKVFKTRRSLFGAMFGRKKAVIE</sequence>
<keyword evidence="4 7" id="KW-0812">Transmembrane</keyword>
<keyword evidence="2 7" id="KW-0813">Transport</keyword>
<organism evidence="9 10">
    <name type="scientific">Acetobacterium wieringae</name>
    <dbReference type="NCBI Taxonomy" id="52694"/>
    <lineage>
        <taxon>Bacteria</taxon>
        <taxon>Bacillati</taxon>
        <taxon>Bacillota</taxon>
        <taxon>Clostridia</taxon>
        <taxon>Eubacteriales</taxon>
        <taxon>Eubacteriaceae</taxon>
        <taxon>Acetobacterium</taxon>
    </lineage>
</organism>
<dbReference type="Pfam" id="PF00528">
    <property type="entry name" value="BPD_transp_1"/>
    <property type="match status" value="1"/>
</dbReference>
<comment type="similarity">
    <text evidence="7">Belongs to the binding-protein-dependent transport system permease family.</text>
</comment>
<feature type="transmembrane region" description="Helical" evidence="7">
    <location>
        <begin position="124"/>
        <end position="147"/>
    </location>
</feature>
<dbReference type="InterPro" id="IPR050366">
    <property type="entry name" value="BP-dependent_transpt_permease"/>
</dbReference>
<keyword evidence="5 7" id="KW-1133">Transmembrane helix</keyword>
<dbReference type="Proteomes" id="UP000176244">
    <property type="component" value="Unassembled WGS sequence"/>
</dbReference>
<evidence type="ECO:0000313" key="10">
    <source>
        <dbReference type="Proteomes" id="UP000176244"/>
    </source>
</evidence>
<dbReference type="EMBL" id="LKEU01000026">
    <property type="protein sequence ID" value="OFV71183.1"/>
    <property type="molecule type" value="Genomic_DNA"/>
</dbReference>
<evidence type="ECO:0000256" key="7">
    <source>
        <dbReference type="RuleBase" id="RU363032"/>
    </source>
</evidence>
<protein>
    <submittedName>
        <fullName evidence="9">Glutathione transport system permease protein GsiD</fullName>
    </submittedName>
</protein>
<proteinExistence type="inferred from homology"/>
<dbReference type="OrthoDB" id="9797852at2"/>
<evidence type="ECO:0000313" key="9">
    <source>
        <dbReference type="EMBL" id="OFV71183.1"/>
    </source>
</evidence>
<accession>A0A1F2PIM2</accession>
<keyword evidence="3" id="KW-1003">Cell membrane</keyword>
<name>A0A1F2PIM2_9FIRM</name>
<dbReference type="PROSITE" id="PS50928">
    <property type="entry name" value="ABC_TM1"/>
    <property type="match status" value="1"/>
</dbReference>
<dbReference type="PANTHER" id="PTHR43386:SF1">
    <property type="entry name" value="D,D-DIPEPTIDE TRANSPORT SYSTEM PERMEASE PROTEIN DDPC-RELATED"/>
    <property type="match status" value="1"/>
</dbReference>
<feature type="transmembrane region" description="Helical" evidence="7">
    <location>
        <begin position="12"/>
        <end position="35"/>
    </location>
</feature>
<comment type="subcellular location">
    <subcellularLocation>
        <location evidence="1 7">Cell membrane</location>
        <topology evidence="1 7">Multi-pass membrane protein</topology>
    </subcellularLocation>
</comment>
<dbReference type="NCBIfam" id="NF045473">
    <property type="entry name" value="Opp1C"/>
    <property type="match status" value="1"/>
</dbReference>
<evidence type="ECO:0000259" key="8">
    <source>
        <dbReference type="PROSITE" id="PS50928"/>
    </source>
</evidence>
<evidence type="ECO:0000256" key="4">
    <source>
        <dbReference type="ARBA" id="ARBA00022692"/>
    </source>
</evidence>
<dbReference type="Gene3D" id="1.10.3720.10">
    <property type="entry name" value="MetI-like"/>
    <property type="match status" value="1"/>
</dbReference>
<evidence type="ECO:0000256" key="1">
    <source>
        <dbReference type="ARBA" id="ARBA00004651"/>
    </source>
</evidence>
<evidence type="ECO:0000256" key="3">
    <source>
        <dbReference type="ARBA" id="ARBA00022475"/>
    </source>
</evidence>
<dbReference type="InterPro" id="IPR035906">
    <property type="entry name" value="MetI-like_sf"/>
</dbReference>
<dbReference type="SUPFAM" id="SSF161098">
    <property type="entry name" value="MetI-like"/>
    <property type="match status" value="1"/>
</dbReference>
<comment type="caution">
    <text evidence="9">The sequence shown here is derived from an EMBL/GenBank/DDBJ whole genome shotgun (WGS) entry which is preliminary data.</text>
</comment>
<evidence type="ECO:0000256" key="5">
    <source>
        <dbReference type="ARBA" id="ARBA00022989"/>
    </source>
</evidence>